<evidence type="ECO:0000313" key="2">
    <source>
        <dbReference type="EMBL" id="SMF90109.1"/>
    </source>
</evidence>
<dbReference type="STRING" id="286727.SAMN02982917_6968"/>
<dbReference type="Pfam" id="PF02515">
    <property type="entry name" value="CoA_transf_3"/>
    <property type="match status" value="1"/>
</dbReference>
<dbReference type="AlphaFoldDB" id="A0A1X7HP51"/>
<evidence type="ECO:0000313" key="3">
    <source>
        <dbReference type="Proteomes" id="UP000192936"/>
    </source>
</evidence>
<organism evidence="2 3">
    <name type="scientific">Azospirillum oryzae</name>
    <dbReference type="NCBI Taxonomy" id="286727"/>
    <lineage>
        <taxon>Bacteria</taxon>
        <taxon>Pseudomonadati</taxon>
        <taxon>Pseudomonadota</taxon>
        <taxon>Alphaproteobacteria</taxon>
        <taxon>Rhodospirillales</taxon>
        <taxon>Azospirillaceae</taxon>
        <taxon>Azospirillum</taxon>
    </lineage>
</organism>
<dbReference type="Gene3D" id="3.30.1540.10">
    <property type="entry name" value="formyl-coa transferase, domain 3"/>
    <property type="match status" value="1"/>
</dbReference>
<dbReference type="InterPro" id="IPR050483">
    <property type="entry name" value="CoA-transferase_III_domain"/>
</dbReference>
<dbReference type="InterPro" id="IPR023606">
    <property type="entry name" value="CoA-Trfase_III_dom_1_sf"/>
</dbReference>
<sequence length="398" mass="42967">MTMKRPLDGVTVVDLGQIYNGPYATFLMAMAGAKVIKIEPPGGEKMRRRGTVGGAMLPFAMLNSNKEFVTLNLKTEQGVALLRKMAEKADILLENFAPGTMDRLGVGYKALSALNPRLIYAAGTGYGSFGPNTNMLAMDLTIQAMSGVMASTGFPDRPPVKAGPALCDFFGGIHLYGAVVTALFGRERTGKGSLVEVSMLESVYPSLSSTLGLYYGSGNQNPPRTGNRHGGMAEAPYNVYRCTDGWVALLCVSDKHWEGLLGAMGRLELLDEPKFKDLQARVDHIDELDALIDGWTAGFAKEELVKILTGKRIPCAPVREIDEVVNDPHMHERGTLRRIDHPELGNVVLPTGPMMFGDAETIELSPSKALGADNESVYSGWLGLDPDEYAALKREGAV</sequence>
<dbReference type="EMBL" id="FXAK01000009">
    <property type="protein sequence ID" value="SMF90109.1"/>
    <property type="molecule type" value="Genomic_DNA"/>
</dbReference>
<protein>
    <submittedName>
        <fullName evidence="2">Formyl-CoA transferase</fullName>
    </submittedName>
</protein>
<dbReference type="Proteomes" id="UP000192936">
    <property type="component" value="Unassembled WGS sequence"/>
</dbReference>
<dbReference type="GO" id="GO:0008410">
    <property type="term" value="F:CoA-transferase activity"/>
    <property type="evidence" value="ECO:0007669"/>
    <property type="project" value="TreeGrafter"/>
</dbReference>
<reference evidence="2 3" key="1">
    <citation type="submission" date="2017-04" db="EMBL/GenBank/DDBJ databases">
        <authorList>
            <person name="Afonso C.L."/>
            <person name="Miller P.J."/>
            <person name="Scott M.A."/>
            <person name="Spackman E."/>
            <person name="Goraichik I."/>
            <person name="Dimitrov K.M."/>
            <person name="Suarez D.L."/>
            <person name="Swayne D.E."/>
        </authorList>
    </citation>
    <scope>NUCLEOTIDE SEQUENCE [LARGE SCALE GENOMIC DNA]</scope>
    <source>
        <strain evidence="2 3">A2P</strain>
    </source>
</reference>
<dbReference type="SUPFAM" id="SSF89796">
    <property type="entry name" value="CoA-transferase family III (CaiB/BaiF)"/>
    <property type="match status" value="1"/>
</dbReference>
<evidence type="ECO:0000256" key="1">
    <source>
        <dbReference type="ARBA" id="ARBA00022679"/>
    </source>
</evidence>
<dbReference type="PANTHER" id="PTHR48207:SF3">
    <property type="entry name" value="SUCCINATE--HYDROXYMETHYLGLUTARATE COA-TRANSFERASE"/>
    <property type="match status" value="1"/>
</dbReference>
<dbReference type="Gene3D" id="3.40.50.10540">
    <property type="entry name" value="Crotonobetainyl-coa:carnitine coa-transferase, domain 1"/>
    <property type="match status" value="1"/>
</dbReference>
<proteinExistence type="predicted"/>
<accession>A0A1X7HP51</accession>
<dbReference type="OrthoDB" id="7457784at2"/>
<name>A0A1X7HP51_9PROT</name>
<dbReference type="InterPro" id="IPR003673">
    <property type="entry name" value="CoA-Trfase_fam_III"/>
</dbReference>
<dbReference type="PANTHER" id="PTHR48207">
    <property type="entry name" value="SUCCINATE--HYDROXYMETHYLGLUTARATE COA-TRANSFERASE"/>
    <property type="match status" value="1"/>
</dbReference>
<dbReference type="InterPro" id="IPR044855">
    <property type="entry name" value="CoA-Trfase_III_dom3_sf"/>
</dbReference>
<gene>
    <name evidence="2" type="ORF">SAMN02982917_6968</name>
</gene>
<keyword evidence="1 2" id="KW-0808">Transferase</keyword>